<keyword evidence="1" id="KW-1133">Transmembrane helix</keyword>
<evidence type="ECO:0000313" key="5">
    <source>
        <dbReference type="Proteomes" id="UP001306119"/>
    </source>
</evidence>
<reference evidence="3 4" key="1">
    <citation type="submission" date="2017-02" db="EMBL/GenBank/DDBJ databases">
        <authorList>
            <person name="Peterson S.W."/>
        </authorList>
    </citation>
    <scope>NUCLEOTIDE SEQUENCE [LARGE SCALE GENOMIC DNA]</scope>
    <source>
        <strain evidence="3 4">CECT 9189</strain>
    </source>
</reference>
<dbReference type="Proteomes" id="UP000191116">
    <property type="component" value="Unassembled WGS sequence"/>
</dbReference>
<protein>
    <submittedName>
        <fullName evidence="3">Uncharacterized protein</fullName>
    </submittedName>
</protein>
<accession>A0A1T4STW0</accession>
<dbReference type="EMBL" id="JAYXUG010000001">
    <property type="protein sequence ID" value="MEC6830265.1"/>
    <property type="molecule type" value="Genomic_DNA"/>
</dbReference>
<keyword evidence="5" id="KW-1185">Reference proteome</keyword>
<dbReference type="RefSeq" id="WP_080174595.1">
    <property type="nucleotide sequence ID" value="NZ_AP024855.1"/>
</dbReference>
<proteinExistence type="predicted"/>
<evidence type="ECO:0000313" key="2">
    <source>
        <dbReference type="EMBL" id="MEC6830265.1"/>
    </source>
</evidence>
<gene>
    <name evidence="3" type="ORF">CZ814_01764</name>
    <name evidence="2" type="ORF">VXS06_00470</name>
</gene>
<dbReference type="AlphaFoldDB" id="A0A1T4STW0"/>
<keyword evidence="1" id="KW-0812">Transmembrane</keyword>
<dbReference type="OrthoDB" id="6659017at2"/>
<organism evidence="3 4">
    <name type="scientific">Photobacterium toruni</name>
    <dbReference type="NCBI Taxonomy" id="1935446"/>
    <lineage>
        <taxon>Bacteria</taxon>
        <taxon>Pseudomonadati</taxon>
        <taxon>Pseudomonadota</taxon>
        <taxon>Gammaproteobacteria</taxon>
        <taxon>Vibrionales</taxon>
        <taxon>Vibrionaceae</taxon>
        <taxon>Photobacterium</taxon>
    </lineage>
</organism>
<evidence type="ECO:0000256" key="1">
    <source>
        <dbReference type="SAM" id="Phobius"/>
    </source>
</evidence>
<reference evidence="2 5" key="2">
    <citation type="submission" date="2024-01" db="EMBL/GenBank/DDBJ databases">
        <title>Active colonisers of the gastrointestinal tract of Atlantic salmon farmed in a warm water region.</title>
        <authorList>
            <person name="Bowman J.P."/>
        </authorList>
    </citation>
    <scope>NUCLEOTIDE SEQUENCE [LARGE SCALE GENOMIC DNA]</scope>
    <source>
        <strain evidence="2 5">S3MW1</strain>
    </source>
</reference>
<dbReference type="EMBL" id="FUWP01000007">
    <property type="protein sequence ID" value="SKA31730.1"/>
    <property type="molecule type" value="Genomic_DNA"/>
</dbReference>
<evidence type="ECO:0000313" key="3">
    <source>
        <dbReference type="EMBL" id="SKA31730.1"/>
    </source>
</evidence>
<feature type="transmembrane region" description="Helical" evidence="1">
    <location>
        <begin position="56"/>
        <end position="77"/>
    </location>
</feature>
<dbReference type="Proteomes" id="UP001306119">
    <property type="component" value="Unassembled WGS sequence"/>
</dbReference>
<name>A0A1T4STW0_9GAMM</name>
<sequence length="100" mass="10854">MLKQNGKIFAVSIGVGCLVLPWLPLLIGQYSLVAIVKDAAGGIAFTLAWGAGLPAVASYGVAIIILLAPMFTTFYIMQRILRTIANNKKLGQRQKQEDHR</sequence>
<evidence type="ECO:0000313" key="4">
    <source>
        <dbReference type="Proteomes" id="UP000191116"/>
    </source>
</evidence>
<keyword evidence="1" id="KW-0472">Membrane</keyword>